<dbReference type="InterPro" id="IPR018108">
    <property type="entry name" value="MCP_transmembrane"/>
</dbReference>
<comment type="similarity">
    <text evidence="2 13">Belongs to the mitochondrial carrier (TC 2.A.29) family.</text>
</comment>
<dbReference type="GO" id="GO:0005743">
    <property type="term" value="C:mitochondrial inner membrane"/>
    <property type="evidence" value="ECO:0007669"/>
    <property type="project" value="UniProtKB-SubCell"/>
</dbReference>
<evidence type="ECO:0000256" key="1">
    <source>
        <dbReference type="ARBA" id="ARBA00004448"/>
    </source>
</evidence>
<dbReference type="EMBL" id="JAJSOW010000002">
    <property type="protein sequence ID" value="KAI9197704.1"/>
    <property type="molecule type" value="Genomic_DNA"/>
</dbReference>
<evidence type="ECO:0000256" key="9">
    <source>
        <dbReference type="ARBA" id="ARBA00023128"/>
    </source>
</evidence>
<evidence type="ECO:0000313" key="17">
    <source>
        <dbReference type="Proteomes" id="UP001064489"/>
    </source>
</evidence>
<evidence type="ECO:0000256" key="8">
    <source>
        <dbReference type="ARBA" id="ARBA00022989"/>
    </source>
</evidence>
<reference evidence="16 17" key="1">
    <citation type="journal article" date="2022" name="Plant J.">
        <title>Strategies of tolerance reflected in two North American maple genomes.</title>
        <authorList>
            <person name="McEvoy S.L."/>
            <person name="Sezen U.U."/>
            <person name="Trouern-Trend A."/>
            <person name="McMahon S.M."/>
            <person name="Schaberg P.G."/>
            <person name="Yang J."/>
            <person name="Wegrzyn J.L."/>
            <person name="Swenson N.G."/>
        </authorList>
    </citation>
    <scope>NUCLEOTIDE SEQUENCE [LARGE SCALE GENOMIC DNA]</scope>
    <source>
        <strain evidence="16">91603</strain>
    </source>
</reference>
<dbReference type="InterPro" id="IPR023395">
    <property type="entry name" value="MCP_dom_sf"/>
</dbReference>
<keyword evidence="7" id="KW-0677">Repeat</keyword>
<name>A0AAD5P4R3_ACENE</name>
<comment type="function">
    <text evidence="11">ADP:ATP antiporter that mediates import of ADP into the mitochondrial matrix for ATP synthesis, and export of ATP out to fuel the cell. Cycles between the cytoplasmic-open state (c-state) and the matrix-open state (m-state): operates by the alternating access mechanism with a single substrate-binding site intermittently exposed to either the cytosolic (c-state) or matrix (m-state) side of the inner mitochondrial membrane.</text>
</comment>
<dbReference type="Gene3D" id="1.50.40.10">
    <property type="entry name" value="Mitochondrial carrier domain"/>
    <property type="match status" value="3"/>
</dbReference>
<keyword evidence="4 13" id="KW-0813">Transport</keyword>
<evidence type="ECO:0000256" key="4">
    <source>
        <dbReference type="ARBA" id="ARBA00022448"/>
    </source>
</evidence>
<dbReference type="AlphaFoldDB" id="A0AAD5P4R3"/>
<keyword evidence="9" id="KW-0496">Mitochondrion</keyword>
<dbReference type="InterPro" id="IPR002113">
    <property type="entry name" value="ADT_euk_type"/>
</dbReference>
<comment type="caution">
    <text evidence="16">The sequence shown here is derived from an EMBL/GenBank/DDBJ whole genome shotgun (WGS) entry which is preliminary data.</text>
</comment>
<evidence type="ECO:0000256" key="12">
    <source>
        <dbReference type="PROSITE-ProRule" id="PRU00282"/>
    </source>
</evidence>
<dbReference type="GO" id="GO:0005471">
    <property type="term" value="F:ATP:ADP antiporter activity"/>
    <property type="evidence" value="ECO:0007669"/>
    <property type="project" value="UniProtKB-UniRule"/>
</dbReference>
<evidence type="ECO:0000256" key="6">
    <source>
        <dbReference type="ARBA" id="ARBA00022692"/>
    </source>
</evidence>
<evidence type="ECO:0000256" key="14">
    <source>
        <dbReference type="RuleBase" id="RU368008"/>
    </source>
</evidence>
<proteinExistence type="inferred from homology"/>
<organism evidence="16 17">
    <name type="scientific">Acer negundo</name>
    <name type="common">Box elder</name>
    <dbReference type="NCBI Taxonomy" id="4023"/>
    <lineage>
        <taxon>Eukaryota</taxon>
        <taxon>Viridiplantae</taxon>
        <taxon>Streptophyta</taxon>
        <taxon>Embryophyta</taxon>
        <taxon>Tracheophyta</taxon>
        <taxon>Spermatophyta</taxon>
        <taxon>Magnoliopsida</taxon>
        <taxon>eudicotyledons</taxon>
        <taxon>Gunneridae</taxon>
        <taxon>Pentapetalae</taxon>
        <taxon>rosids</taxon>
        <taxon>malvids</taxon>
        <taxon>Sapindales</taxon>
        <taxon>Sapindaceae</taxon>
        <taxon>Hippocastanoideae</taxon>
        <taxon>Acereae</taxon>
        <taxon>Acer</taxon>
    </lineage>
</organism>
<feature type="repeat" description="Solcar" evidence="12">
    <location>
        <begin position="1"/>
        <end position="81"/>
    </location>
</feature>
<keyword evidence="17" id="KW-1185">Reference proteome</keyword>
<dbReference type="PROSITE" id="PS50920">
    <property type="entry name" value="SOLCAR"/>
    <property type="match status" value="2"/>
</dbReference>
<evidence type="ECO:0000256" key="15">
    <source>
        <dbReference type="SAM" id="MobiDB-lite"/>
    </source>
</evidence>
<keyword evidence="10 12" id="KW-0472">Membrane</keyword>
<dbReference type="GO" id="GO:0140021">
    <property type="term" value="P:mitochondrial ADP transmembrane transport"/>
    <property type="evidence" value="ECO:0007669"/>
    <property type="project" value="InterPro"/>
</dbReference>
<gene>
    <name evidence="16" type="ORF">LWI28_002805</name>
</gene>
<protein>
    <recommendedName>
        <fullName evidence="14">ADP/ATP translocase</fullName>
    </recommendedName>
    <alternativeName>
        <fullName evidence="14">ADP,ATP carrier protein</fullName>
    </alternativeName>
</protein>
<dbReference type="SUPFAM" id="SSF103506">
    <property type="entry name" value="Mitochondrial carrier"/>
    <property type="match status" value="2"/>
</dbReference>
<dbReference type="PANTHER" id="PTHR45635:SF47">
    <property type="entry name" value="ADP,ATP CARRIER PROTEIN, MITOCHONDRIAL"/>
    <property type="match status" value="1"/>
</dbReference>
<keyword evidence="5" id="KW-0050">Antiport</keyword>
<evidence type="ECO:0000256" key="13">
    <source>
        <dbReference type="RuleBase" id="RU000488"/>
    </source>
</evidence>
<feature type="compositionally biased region" description="Low complexity" evidence="15">
    <location>
        <begin position="99"/>
        <end position="110"/>
    </location>
</feature>
<feature type="repeat" description="Solcar" evidence="12">
    <location>
        <begin position="116"/>
        <end position="211"/>
    </location>
</feature>
<evidence type="ECO:0000256" key="2">
    <source>
        <dbReference type="ARBA" id="ARBA00006375"/>
    </source>
</evidence>
<comment type="subcellular location">
    <subcellularLocation>
        <location evidence="14">Membrane</location>
        <topology evidence="14">Multi-pass membrane protein</topology>
    </subcellularLocation>
    <subcellularLocation>
        <location evidence="1">Mitochondrion inner membrane</location>
        <topology evidence="1">Multi-pass membrane protein</topology>
    </subcellularLocation>
</comment>
<evidence type="ECO:0000256" key="3">
    <source>
        <dbReference type="ARBA" id="ARBA00011245"/>
    </source>
</evidence>
<sequence>MVVLKTATAPLQGVNLLIQSQNEMIKSGRMSHAYKGISDCIARTVRNEGFISLWRGNSASVLHFVSVIGNTLLKIANVSPEKSRSGGVVGPEHQGSGDSPTVTPTTSSSVGIPSKKGNATGQVFRSLMWTTNMMATAPVNRVMVLMRCQNEMIKSGRLSHPCKGIGDCFARTVRNEGIISLWKGNTAQMMGSITAKFNGIIDVFRKTLKSDGIAGLYRGYKMMYVADFVRDVIFFVLQPKRLLLMLGFQDTVPSAIILGAGIPYQLHY</sequence>
<keyword evidence="8" id="KW-1133">Transmembrane helix</keyword>
<comment type="subunit">
    <text evidence="3 14">Monomer.</text>
</comment>
<keyword evidence="6 12" id="KW-0812">Transmembrane</keyword>
<evidence type="ECO:0000256" key="5">
    <source>
        <dbReference type="ARBA" id="ARBA00022449"/>
    </source>
</evidence>
<accession>A0AAD5P4R3</accession>
<evidence type="ECO:0000256" key="10">
    <source>
        <dbReference type="ARBA" id="ARBA00023136"/>
    </source>
</evidence>
<dbReference type="Proteomes" id="UP001064489">
    <property type="component" value="Chromosome 13"/>
</dbReference>
<dbReference type="GO" id="GO:1990544">
    <property type="term" value="P:mitochondrial ATP transmembrane transport"/>
    <property type="evidence" value="ECO:0007669"/>
    <property type="project" value="InterPro"/>
</dbReference>
<evidence type="ECO:0000256" key="7">
    <source>
        <dbReference type="ARBA" id="ARBA00022737"/>
    </source>
</evidence>
<dbReference type="PANTHER" id="PTHR45635">
    <property type="entry name" value="ADP,ATP CARRIER PROTEIN 1-RELATED-RELATED"/>
    <property type="match status" value="1"/>
</dbReference>
<evidence type="ECO:0000256" key="11">
    <source>
        <dbReference type="ARBA" id="ARBA00045250"/>
    </source>
</evidence>
<dbReference type="Pfam" id="PF00153">
    <property type="entry name" value="Mito_carr"/>
    <property type="match status" value="3"/>
</dbReference>
<evidence type="ECO:0000313" key="16">
    <source>
        <dbReference type="EMBL" id="KAI9197704.1"/>
    </source>
</evidence>
<comment type="function">
    <text evidence="14">Catalyzes the exchange of ADP and ATP across the membrane.</text>
</comment>
<feature type="region of interest" description="Disordered" evidence="15">
    <location>
        <begin position="81"/>
        <end position="114"/>
    </location>
</feature>